<evidence type="ECO:0000259" key="2">
    <source>
        <dbReference type="PROSITE" id="PS50943"/>
    </source>
</evidence>
<dbReference type="PANTHER" id="PTHR46558:SF11">
    <property type="entry name" value="HTH-TYPE TRANSCRIPTIONAL REGULATOR XRE"/>
    <property type="match status" value="1"/>
</dbReference>
<name>A0A1S8SA91_CLOBE</name>
<gene>
    <name evidence="3" type="ORF">CLBCK_18570</name>
</gene>
<dbReference type="InterPro" id="IPR001387">
    <property type="entry name" value="Cro/C1-type_HTH"/>
</dbReference>
<dbReference type="SMART" id="SM00530">
    <property type="entry name" value="HTH_XRE"/>
    <property type="match status" value="1"/>
</dbReference>
<organism evidence="3 4">
    <name type="scientific">Clostridium beijerinckii</name>
    <name type="common">Clostridium MP</name>
    <dbReference type="NCBI Taxonomy" id="1520"/>
    <lineage>
        <taxon>Bacteria</taxon>
        <taxon>Bacillati</taxon>
        <taxon>Bacillota</taxon>
        <taxon>Clostridia</taxon>
        <taxon>Eubacteriales</taxon>
        <taxon>Clostridiaceae</taxon>
        <taxon>Clostridium</taxon>
    </lineage>
</organism>
<dbReference type="SUPFAM" id="SSF47413">
    <property type="entry name" value="lambda repressor-like DNA-binding domains"/>
    <property type="match status" value="1"/>
</dbReference>
<dbReference type="InterPro" id="IPR010982">
    <property type="entry name" value="Lambda_DNA-bd_dom_sf"/>
</dbReference>
<comment type="caution">
    <text evidence="3">The sequence shown here is derived from an EMBL/GenBank/DDBJ whole genome shotgun (WGS) entry which is preliminary data.</text>
</comment>
<evidence type="ECO:0000313" key="4">
    <source>
        <dbReference type="Proteomes" id="UP000190973"/>
    </source>
</evidence>
<evidence type="ECO:0000313" key="3">
    <source>
        <dbReference type="EMBL" id="OOM62319.1"/>
    </source>
</evidence>
<proteinExistence type="predicted"/>
<dbReference type="AlphaFoldDB" id="A0A1S8SA91"/>
<protein>
    <submittedName>
        <fullName evidence="3">Transcriptional repressor DicA</fullName>
    </submittedName>
</protein>
<evidence type="ECO:0000256" key="1">
    <source>
        <dbReference type="ARBA" id="ARBA00023125"/>
    </source>
</evidence>
<dbReference type="RefSeq" id="WP_077838498.1">
    <property type="nucleotide sequence ID" value="NZ_JABTAE010000001.1"/>
</dbReference>
<feature type="domain" description="HTH cro/C1-type" evidence="2">
    <location>
        <begin position="7"/>
        <end position="61"/>
    </location>
</feature>
<dbReference type="PROSITE" id="PS50943">
    <property type="entry name" value="HTH_CROC1"/>
    <property type="match status" value="1"/>
</dbReference>
<dbReference type="EMBL" id="LZZI01000025">
    <property type="protein sequence ID" value="OOM62319.1"/>
    <property type="molecule type" value="Genomic_DNA"/>
</dbReference>
<dbReference type="Gene3D" id="1.10.260.40">
    <property type="entry name" value="lambda repressor-like DNA-binding domains"/>
    <property type="match status" value="1"/>
</dbReference>
<reference evidence="3 4" key="1">
    <citation type="submission" date="2016-05" db="EMBL/GenBank/DDBJ databases">
        <title>Microbial solvent formation.</title>
        <authorList>
            <person name="Poehlein A."/>
            <person name="Montoya Solano J.D."/>
            <person name="Flitsch S."/>
            <person name="Krabben P."/>
            <person name="Duerre P."/>
            <person name="Daniel R."/>
        </authorList>
    </citation>
    <scope>NUCLEOTIDE SEQUENCE [LARGE SCALE GENOMIC DNA]</scope>
    <source>
        <strain evidence="3 4">DSM 53</strain>
    </source>
</reference>
<dbReference type="PANTHER" id="PTHR46558">
    <property type="entry name" value="TRACRIPTIONAL REGULATORY PROTEIN-RELATED-RELATED"/>
    <property type="match status" value="1"/>
</dbReference>
<dbReference type="CDD" id="cd00093">
    <property type="entry name" value="HTH_XRE"/>
    <property type="match status" value="1"/>
</dbReference>
<dbReference type="GO" id="GO:0003677">
    <property type="term" value="F:DNA binding"/>
    <property type="evidence" value="ECO:0007669"/>
    <property type="project" value="UniProtKB-KW"/>
</dbReference>
<dbReference type="Proteomes" id="UP000190973">
    <property type="component" value="Unassembled WGS sequence"/>
</dbReference>
<sequence length="157" mass="18435">MSIGDNIKKFRKIKKLTQQELASVTKISLSAIIKYENNQRDPKTEMLVKIANALDVPIMELIADENNFVDNNLANRILSDMSDDSSAFYSQPSIIRKIDEEFEPHKAIEELLRTRALQKELDYKYMELISRDNFNEIYKFIIDMLRMKITEIKSRNK</sequence>
<keyword evidence="1" id="KW-0238">DNA-binding</keyword>
<accession>A0A1S8SA91</accession>
<dbReference type="Pfam" id="PF01381">
    <property type="entry name" value="HTH_3"/>
    <property type="match status" value="1"/>
</dbReference>